<gene>
    <name evidence="1" type="ORF">ACEZ3G_08745</name>
</gene>
<dbReference type="EMBL" id="JBHFPV010000001">
    <property type="protein sequence ID" value="MFH6603562.1"/>
    <property type="molecule type" value="Genomic_DNA"/>
</dbReference>
<evidence type="ECO:0000313" key="2">
    <source>
        <dbReference type="Proteomes" id="UP001595191"/>
    </source>
</evidence>
<protein>
    <submittedName>
        <fullName evidence="1">YceI family protein</fullName>
    </submittedName>
</protein>
<reference evidence="1" key="1">
    <citation type="submission" date="2024-09" db="EMBL/GenBank/DDBJ databases">
        <authorList>
            <person name="Liu J."/>
        </authorList>
    </citation>
    <scope>NUCLEOTIDE SEQUENCE</scope>
    <source>
        <strain evidence="1">NBU2967</strain>
    </source>
</reference>
<organism evidence="1 2">
    <name type="scientific">Meishania litoralis</name>
    <dbReference type="NCBI Taxonomy" id="3434685"/>
    <lineage>
        <taxon>Bacteria</taxon>
        <taxon>Pseudomonadati</taxon>
        <taxon>Bacteroidota</taxon>
        <taxon>Flavobacteriia</taxon>
        <taxon>Flavobacteriales</taxon>
        <taxon>Flavobacteriaceae</taxon>
        <taxon>Meishania</taxon>
    </lineage>
</organism>
<dbReference type="Proteomes" id="UP001595191">
    <property type="component" value="Unassembled WGS sequence"/>
</dbReference>
<name>A0ACC7LJ29_9FLAO</name>
<evidence type="ECO:0000313" key="1">
    <source>
        <dbReference type="EMBL" id="MFH6603562.1"/>
    </source>
</evidence>
<proteinExistence type="predicted"/>
<sequence length="181" mass="19941">MKQNIVVVFFMFVLVGLTPLMAQETYGLSSESKLTIEGTSTVHDWTVTANTIQGKLRAQGTSLEEIEFQVDVADIKSERGATMDKKMYNALKKEEHPKVLFVLNEVKGQNVLSGTLTIAGNAKKVDIECKILASSDEVKISGEHRIALKDFNIEPPTAMFGQVIVGDDVTVKFDLVFKSES</sequence>
<keyword evidence="2" id="KW-1185">Reference proteome</keyword>
<comment type="caution">
    <text evidence="1">The sequence shown here is derived from an EMBL/GenBank/DDBJ whole genome shotgun (WGS) entry which is preliminary data.</text>
</comment>
<accession>A0ACC7LJ29</accession>